<dbReference type="SUPFAM" id="SSF55785">
    <property type="entry name" value="PYP-like sensor domain (PAS domain)"/>
    <property type="match status" value="1"/>
</dbReference>
<dbReference type="Gene3D" id="1.10.287.130">
    <property type="match status" value="1"/>
</dbReference>
<evidence type="ECO:0000259" key="15">
    <source>
        <dbReference type="PROSITE" id="PS50109"/>
    </source>
</evidence>
<sequence>MLSTLSSIGLWALTASLIGWWLGPAAGLGVLAFGLLLMVLVSGLHISRIARWVGNLEQPPPPSVGPWDNILSPIYRQLRRDRQELIELDRQVSAIMMAAEALPDGAITLNADMELQWCNRTACEHLGLNLATDRHQRIFNILRDPSLVAYAKQSSWDAPLIMHINRDGLSKTVQLQLTPYGLGQYLLVTRDITQVEKLETTRKDFVANVSHELRTPLTVLLGFLETLRDIPAESISLEQRLRYEEMMLEQTQHMQAIVADLLTLSTLESTPTIEGEPVNISNLIHSALNQGQALSGGQHQFIQDIDPNLGIVGIESELGSAISNLLTNAIRYTPKDGTITVSWQSSANGDAYYTVQDTGIGVAPQDIPRLTERFYRADKGRSRSTGGTGLGLAITKHIMMRHNAELQIQSRLGAGSRFSLRFPASRVRAMPCSS</sequence>
<feature type="transmembrane region" description="Helical" evidence="14">
    <location>
        <begin position="20"/>
        <end position="41"/>
    </location>
</feature>
<dbReference type="NCBIfam" id="TIGR02966">
    <property type="entry name" value="phoR_proteo"/>
    <property type="match status" value="1"/>
</dbReference>
<dbReference type="SMART" id="SM00387">
    <property type="entry name" value="HATPase_c"/>
    <property type="match status" value="1"/>
</dbReference>
<evidence type="ECO:0000256" key="14">
    <source>
        <dbReference type="SAM" id="Phobius"/>
    </source>
</evidence>
<comment type="caution">
    <text evidence="16">The sequence shown here is derived from an EMBL/GenBank/DDBJ whole genome shotgun (WGS) entry which is preliminary data.</text>
</comment>
<dbReference type="Pfam" id="PF11808">
    <property type="entry name" value="PhoR"/>
    <property type="match status" value="1"/>
</dbReference>
<evidence type="ECO:0000256" key="10">
    <source>
        <dbReference type="ARBA" id="ARBA00022777"/>
    </source>
</evidence>
<gene>
    <name evidence="16" type="primary">phoR</name>
    <name evidence="16" type="ORF">LMS43_02890</name>
</gene>
<evidence type="ECO:0000256" key="5">
    <source>
        <dbReference type="ARBA" id="ARBA00022475"/>
    </source>
</evidence>
<dbReference type="SUPFAM" id="SSF47384">
    <property type="entry name" value="Homodimeric domain of signal transducing histidine kinase"/>
    <property type="match status" value="1"/>
</dbReference>
<evidence type="ECO:0000256" key="12">
    <source>
        <dbReference type="ARBA" id="ARBA00022989"/>
    </source>
</evidence>
<comment type="catalytic activity">
    <reaction evidence="1">
        <text>ATP + protein L-histidine = ADP + protein N-phospho-L-histidine.</text>
        <dbReference type="EC" id="2.7.13.3"/>
    </reaction>
</comment>
<evidence type="ECO:0000256" key="2">
    <source>
        <dbReference type="ARBA" id="ARBA00004236"/>
    </source>
</evidence>
<dbReference type="PROSITE" id="PS50109">
    <property type="entry name" value="HIS_KIN"/>
    <property type="match status" value="1"/>
</dbReference>
<evidence type="ECO:0000256" key="9">
    <source>
        <dbReference type="ARBA" id="ARBA00022741"/>
    </source>
</evidence>
<proteinExistence type="predicted"/>
<evidence type="ECO:0000256" key="11">
    <source>
        <dbReference type="ARBA" id="ARBA00022840"/>
    </source>
</evidence>
<dbReference type="InterPro" id="IPR036890">
    <property type="entry name" value="HATPase_C_sf"/>
</dbReference>
<evidence type="ECO:0000313" key="16">
    <source>
        <dbReference type="EMBL" id="MDN4120231.1"/>
    </source>
</evidence>
<dbReference type="InterPro" id="IPR005467">
    <property type="entry name" value="His_kinase_dom"/>
</dbReference>
<dbReference type="Gene3D" id="3.30.450.20">
    <property type="entry name" value="PAS domain"/>
    <property type="match status" value="1"/>
</dbReference>
<dbReference type="Gene3D" id="3.30.565.10">
    <property type="entry name" value="Histidine kinase-like ATPase, C-terminal domain"/>
    <property type="match status" value="1"/>
</dbReference>
<evidence type="ECO:0000256" key="1">
    <source>
        <dbReference type="ARBA" id="ARBA00000085"/>
    </source>
</evidence>
<dbReference type="CDD" id="cd00082">
    <property type="entry name" value="HisKA"/>
    <property type="match status" value="1"/>
</dbReference>
<feature type="domain" description="Histidine kinase" evidence="15">
    <location>
        <begin position="208"/>
        <end position="426"/>
    </location>
</feature>
<dbReference type="RefSeq" id="WP_266122440.1">
    <property type="nucleotide sequence ID" value="NZ_JAJHNU010000001.1"/>
</dbReference>
<evidence type="ECO:0000256" key="6">
    <source>
        <dbReference type="ARBA" id="ARBA00022553"/>
    </source>
</evidence>
<dbReference type="GO" id="GO:0016301">
    <property type="term" value="F:kinase activity"/>
    <property type="evidence" value="ECO:0007669"/>
    <property type="project" value="UniProtKB-KW"/>
</dbReference>
<keyword evidence="7" id="KW-0808">Transferase</keyword>
<evidence type="ECO:0000256" key="13">
    <source>
        <dbReference type="ARBA" id="ARBA00023012"/>
    </source>
</evidence>
<keyword evidence="13" id="KW-0902">Two-component regulatory system</keyword>
<dbReference type="InterPro" id="IPR035965">
    <property type="entry name" value="PAS-like_dom_sf"/>
</dbReference>
<keyword evidence="9" id="KW-0547">Nucleotide-binding</keyword>
<keyword evidence="14" id="KW-0472">Membrane</keyword>
<keyword evidence="6" id="KW-0597">Phosphoprotein</keyword>
<keyword evidence="17" id="KW-1185">Reference proteome</keyword>
<keyword evidence="10 16" id="KW-0418">Kinase</keyword>
<keyword evidence="12 14" id="KW-1133">Transmembrane helix</keyword>
<dbReference type="Pfam" id="PF02518">
    <property type="entry name" value="HATPase_c"/>
    <property type="match status" value="1"/>
</dbReference>
<organism evidence="16 17">
    <name type="scientific">Alcaligenes endophyticus</name>
    <dbReference type="NCBI Taxonomy" id="1929088"/>
    <lineage>
        <taxon>Bacteria</taxon>
        <taxon>Pseudomonadati</taxon>
        <taxon>Pseudomonadota</taxon>
        <taxon>Betaproteobacteria</taxon>
        <taxon>Burkholderiales</taxon>
        <taxon>Alcaligenaceae</taxon>
        <taxon>Alcaligenes</taxon>
    </lineage>
</organism>
<protein>
    <recommendedName>
        <fullName evidence="3">histidine kinase</fullName>
        <ecNumber evidence="3">2.7.13.3</ecNumber>
    </recommendedName>
</protein>
<name>A0ABT8EG00_9BURK</name>
<dbReference type="InterPro" id="IPR004358">
    <property type="entry name" value="Sig_transdc_His_kin-like_C"/>
</dbReference>
<dbReference type="PANTHER" id="PTHR45453:SF1">
    <property type="entry name" value="PHOSPHATE REGULON SENSOR PROTEIN PHOR"/>
    <property type="match status" value="1"/>
</dbReference>
<comment type="subcellular location">
    <subcellularLocation>
        <location evidence="2">Cell membrane</location>
    </subcellularLocation>
</comment>
<dbReference type="Proteomes" id="UP001168613">
    <property type="component" value="Unassembled WGS sequence"/>
</dbReference>
<dbReference type="EMBL" id="JAJHNU010000001">
    <property type="protein sequence ID" value="MDN4120231.1"/>
    <property type="molecule type" value="Genomic_DNA"/>
</dbReference>
<evidence type="ECO:0000256" key="8">
    <source>
        <dbReference type="ARBA" id="ARBA00022692"/>
    </source>
</evidence>
<evidence type="ECO:0000313" key="17">
    <source>
        <dbReference type="Proteomes" id="UP001168613"/>
    </source>
</evidence>
<keyword evidence="4" id="KW-0813">Transport</keyword>
<dbReference type="SMART" id="SM00388">
    <property type="entry name" value="HisKA"/>
    <property type="match status" value="1"/>
</dbReference>
<dbReference type="InterPro" id="IPR003661">
    <property type="entry name" value="HisK_dim/P_dom"/>
</dbReference>
<dbReference type="InterPro" id="IPR003594">
    <property type="entry name" value="HATPase_dom"/>
</dbReference>
<dbReference type="PRINTS" id="PR00344">
    <property type="entry name" value="BCTRLSENSOR"/>
</dbReference>
<accession>A0ABT8EG00</accession>
<dbReference type="EC" id="2.7.13.3" evidence="3"/>
<keyword evidence="8 14" id="KW-0812">Transmembrane</keyword>
<keyword evidence="11" id="KW-0067">ATP-binding</keyword>
<dbReference type="InterPro" id="IPR036097">
    <property type="entry name" value="HisK_dim/P_sf"/>
</dbReference>
<evidence type="ECO:0000256" key="4">
    <source>
        <dbReference type="ARBA" id="ARBA00022448"/>
    </source>
</evidence>
<dbReference type="InterPro" id="IPR014310">
    <property type="entry name" value="Sig_transdc_His_kinase_PhoR"/>
</dbReference>
<dbReference type="Pfam" id="PF00512">
    <property type="entry name" value="HisKA"/>
    <property type="match status" value="1"/>
</dbReference>
<keyword evidence="5" id="KW-1003">Cell membrane</keyword>
<evidence type="ECO:0000256" key="7">
    <source>
        <dbReference type="ARBA" id="ARBA00022679"/>
    </source>
</evidence>
<evidence type="ECO:0000256" key="3">
    <source>
        <dbReference type="ARBA" id="ARBA00012438"/>
    </source>
</evidence>
<reference evidence="16" key="1">
    <citation type="submission" date="2021-11" db="EMBL/GenBank/DDBJ databases">
        <title>Draft genome sequence of Alcaligenes endophyticus type strain CCUG 75668T.</title>
        <authorList>
            <person name="Salva-Serra F."/>
            <person name="Duran R.E."/>
            <person name="Seeger M."/>
            <person name="Moore E.R.B."/>
            <person name="Jaen-Luchoro D."/>
        </authorList>
    </citation>
    <scope>NUCLEOTIDE SEQUENCE</scope>
    <source>
        <strain evidence="16">CCUG 75668</strain>
    </source>
</reference>
<dbReference type="InterPro" id="IPR021766">
    <property type="entry name" value="PhoR_N"/>
</dbReference>
<dbReference type="SUPFAM" id="SSF55874">
    <property type="entry name" value="ATPase domain of HSP90 chaperone/DNA topoisomerase II/histidine kinase"/>
    <property type="match status" value="1"/>
</dbReference>
<dbReference type="PANTHER" id="PTHR45453">
    <property type="entry name" value="PHOSPHATE REGULON SENSOR PROTEIN PHOR"/>
    <property type="match status" value="1"/>
</dbReference>
<dbReference type="InterPro" id="IPR050351">
    <property type="entry name" value="BphY/WalK/GraS-like"/>
</dbReference>